<dbReference type="AlphaFoldDB" id="A0A918FJT1"/>
<evidence type="ECO:0000313" key="2">
    <source>
        <dbReference type="Proteomes" id="UP000658320"/>
    </source>
</evidence>
<dbReference type="Proteomes" id="UP000658320">
    <property type="component" value="Unassembled WGS sequence"/>
</dbReference>
<evidence type="ECO:0000313" key="1">
    <source>
        <dbReference type="EMBL" id="GGR43616.1"/>
    </source>
</evidence>
<reference evidence="1" key="2">
    <citation type="submission" date="2020-09" db="EMBL/GenBank/DDBJ databases">
        <authorList>
            <person name="Sun Q."/>
            <person name="Ohkuma M."/>
        </authorList>
    </citation>
    <scope>NUCLEOTIDE SEQUENCE</scope>
    <source>
        <strain evidence="1">JCM 4346</strain>
    </source>
</reference>
<dbReference type="RefSeq" id="WP_229911333.1">
    <property type="nucleotide sequence ID" value="NZ_BMSX01000020.1"/>
</dbReference>
<gene>
    <name evidence="1" type="ORF">GCM10010251_70830</name>
</gene>
<dbReference type="EMBL" id="BMSX01000020">
    <property type="protein sequence ID" value="GGR43616.1"/>
    <property type="molecule type" value="Genomic_DNA"/>
</dbReference>
<keyword evidence="2" id="KW-1185">Reference proteome</keyword>
<reference evidence="1" key="1">
    <citation type="journal article" date="2014" name="Int. J. Syst. Evol. Microbiol.">
        <title>Complete genome sequence of Corynebacterium casei LMG S-19264T (=DSM 44701T), isolated from a smear-ripened cheese.</title>
        <authorList>
            <consortium name="US DOE Joint Genome Institute (JGI-PGF)"/>
            <person name="Walter F."/>
            <person name="Albersmeier A."/>
            <person name="Kalinowski J."/>
            <person name="Ruckert C."/>
        </authorList>
    </citation>
    <scope>NUCLEOTIDE SEQUENCE</scope>
    <source>
        <strain evidence="1">JCM 4346</strain>
    </source>
</reference>
<protein>
    <submittedName>
        <fullName evidence="1">Uncharacterized protein</fullName>
    </submittedName>
</protein>
<name>A0A918FJT1_9ACTN</name>
<comment type="caution">
    <text evidence="1">The sequence shown here is derived from an EMBL/GenBank/DDBJ whole genome shotgun (WGS) entry which is preliminary data.</text>
</comment>
<sequence>MREENGDVMNKLKKAAAVAVMVGGLGLVGSGVASATGGHDYDDPFPFAIDNLQVVDCEQEFAGGAAFAPGVGAVGGDSQSNIGNFCTVIGSVEG</sequence>
<proteinExistence type="predicted"/>
<accession>A0A918FJT1</accession>
<organism evidence="1 2">
    <name type="scientific">Streptomyces aurantiogriseus</name>
    <dbReference type="NCBI Taxonomy" id="66870"/>
    <lineage>
        <taxon>Bacteria</taxon>
        <taxon>Bacillati</taxon>
        <taxon>Actinomycetota</taxon>
        <taxon>Actinomycetes</taxon>
        <taxon>Kitasatosporales</taxon>
        <taxon>Streptomycetaceae</taxon>
        <taxon>Streptomyces</taxon>
    </lineage>
</organism>